<dbReference type="GO" id="GO:0071949">
    <property type="term" value="F:FAD binding"/>
    <property type="evidence" value="ECO:0007669"/>
    <property type="project" value="InterPro"/>
</dbReference>
<keyword evidence="7" id="KW-1185">Reference proteome</keyword>
<keyword evidence="2" id="KW-0285">Flavoprotein</keyword>
<gene>
    <name evidence="6" type="ORF">EMPS_03735</name>
</gene>
<dbReference type="InterPro" id="IPR036188">
    <property type="entry name" value="FAD/NAD-bd_sf"/>
</dbReference>
<evidence type="ECO:0000313" key="6">
    <source>
        <dbReference type="EMBL" id="GJJ71385.1"/>
    </source>
</evidence>
<proteinExistence type="inferred from homology"/>
<dbReference type="Proteomes" id="UP000827284">
    <property type="component" value="Unassembled WGS sequence"/>
</dbReference>
<name>A0A9P3H7A2_9FUNG</name>
<reference evidence="6" key="2">
    <citation type="journal article" date="2022" name="Microbiol. Resour. Announc.">
        <title>Whole-Genome Sequence of Entomortierella parvispora E1425, a Mucoromycotan Fungus Associated with Burkholderiaceae-Related Endosymbiotic Bacteria.</title>
        <authorList>
            <person name="Herlambang A."/>
            <person name="Guo Y."/>
            <person name="Takashima Y."/>
            <person name="Narisawa K."/>
            <person name="Ohta H."/>
            <person name="Nishizawa T."/>
        </authorList>
    </citation>
    <scope>NUCLEOTIDE SEQUENCE</scope>
    <source>
        <strain evidence="6">E1425</strain>
    </source>
</reference>
<evidence type="ECO:0000256" key="2">
    <source>
        <dbReference type="ARBA" id="ARBA00022630"/>
    </source>
</evidence>
<evidence type="ECO:0000256" key="1">
    <source>
        <dbReference type="ARBA" id="ARBA00007992"/>
    </source>
</evidence>
<evidence type="ECO:0000259" key="5">
    <source>
        <dbReference type="Pfam" id="PF01494"/>
    </source>
</evidence>
<accession>A0A9P3H7A2</accession>
<dbReference type="EMBL" id="BQFW01000005">
    <property type="protein sequence ID" value="GJJ71385.1"/>
    <property type="molecule type" value="Genomic_DNA"/>
</dbReference>
<dbReference type="Pfam" id="PF01494">
    <property type="entry name" value="FAD_binding_3"/>
    <property type="match status" value="1"/>
</dbReference>
<evidence type="ECO:0000313" key="7">
    <source>
        <dbReference type="Proteomes" id="UP000827284"/>
    </source>
</evidence>
<sequence>MSSPERDSPIVLIVGAGLSGLLLAQLLERANIEYHVYERASKVKPLGAAMTLGPSILPVFEQLGLLEDLKKVSYEVKAFVLRDENTKIIGSMALNGQKEISGYEGQLFARPALYDLMLSRIPTKKITLGKKILRIEEKDNKVTIHCADNCTHTGDILVGADGAYSTVRKSIYDEMASKRLLPKSDSEDLEAGYTTLVGVTSTLDLEKYPMLAEGSCSSEFMGGNGRSWVLMAVPGNRIAWACSLQFQNVEEAKRHKFSNAEWGPEANAAMIKEFHHLPIPYSGGKMGDLIDLTPPDMISKVYLEHKMFETWYYKRSVLVGDACHKMLPAAGQGAVNAMQDAVILANCLYDLKNNTQESITEAFKSYRAQRWHHAREQYDNSKFLAKVVGGLSWSERLVRTIFLHLPKWVVDKNNEKMCSYRPQATFLPMAPFHGTGAVLPQLPSVRYTREQEEKKKAGGVVV</sequence>
<feature type="domain" description="FAD-binding" evidence="5">
    <location>
        <begin position="11"/>
        <end position="376"/>
    </location>
</feature>
<comment type="caution">
    <text evidence="6">The sequence shown here is derived from an EMBL/GenBank/DDBJ whole genome shotgun (WGS) entry which is preliminary data.</text>
</comment>
<dbReference type="AlphaFoldDB" id="A0A9P3H7A2"/>
<keyword evidence="4" id="KW-0560">Oxidoreductase</keyword>
<protein>
    <recommendedName>
        <fullName evidence="5">FAD-binding domain-containing protein</fullName>
    </recommendedName>
</protein>
<dbReference type="PANTHER" id="PTHR47356">
    <property type="entry name" value="FAD-DEPENDENT MONOOXYGENASE ASQG-RELATED"/>
    <property type="match status" value="1"/>
</dbReference>
<organism evidence="6 7">
    <name type="scientific">Entomortierella parvispora</name>
    <dbReference type="NCBI Taxonomy" id="205924"/>
    <lineage>
        <taxon>Eukaryota</taxon>
        <taxon>Fungi</taxon>
        <taxon>Fungi incertae sedis</taxon>
        <taxon>Mucoromycota</taxon>
        <taxon>Mortierellomycotina</taxon>
        <taxon>Mortierellomycetes</taxon>
        <taxon>Mortierellales</taxon>
        <taxon>Mortierellaceae</taxon>
        <taxon>Entomortierella</taxon>
    </lineage>
</organism>
<dbReference type="PRINTS" id="PR00420">
    <property type="entry name" value="RNGMNOXGNASE"/>
</dbReference>
<evidence type="ECO:0000256" key="4">
    <source>
        <dbReference type="ARBA" id="ARBA00023002"/>
    </source>
</evidence>
<dbReference type="InterPro" id="IPR050562">
    <property type="entry name" value="FAD_mOase_fung"/>
</dbReference>
<dbReference type="InterPro" id="IPR002938">
    <property type="entry name" value="FAD-bd"/>
</dbReference>
<dbReference type="Gene3D" id="3.50.50.60">
    <property type="entry name" value="FAD/NAD(P)-binding domain"/>
    <property type="match status" value="1"/>
</dbReference>
<dbReference type="OrthoDB" id="655030at2759"/>
<keyword evidence="3" id="KW-0274">FAD</keyword>
<comment type="similarity">
    <text evidence="1">Belongs to the paxM FAD-dependent monooxygenase family.</text>
</comment>
<dbReference type="PANTHER" id="PTHR47356:SF2">
    <property type="entry name" value="FAD-BINDING DOMAIN-CONTAINING PROTEIN-RELATED"/>
    <property type="match status" value="1"/>
</dbReference>
<reference evidence="6" key="1">
    <citation type="submission" date="2021-11" db="EMBL/GenBank/DDBJ databases">
        <authorList>
            <person name="Herlambang A."/>
            <person name="Guo Y."/>
            <person name="Takashima Y."/>
            <person name="Nishizawa T."/>
        </authorList>
    </citation>
    <scope>NUCLEOTIDE SEQUENCE</scope>
    <source>
        <strain evidence="6">E1425</strain>
    </source>
</reference>
<dbReference type="SUPFAM" id="SSF51905">
    <property type="entry name" value="FAD/NAD(P)-binding domain"/>
    <property type="match status" value="1"/>
</dbReference>
<evidence type="ECO:0000256" key="3">
    <source>
        <dbReference type="ARBA" id="ARBA00022827"/>
    </source>
</evidence>
<dbReference type="GO" id="GO:0004497">
    <property type="term" value="F:monooxygenase activity"/>
    <property type="evidence" value="ECO:0007669"/>
    <property type="project" value="InterPro"/>
</dbReference>